<evidence type="ECO:0000313" key="9">
    <source>
        <dbReference type="Proteomes" id="UP000765509"/>
    </source>
</evidence>
<feature type="domain" description="Reverse transcriptase RNase H-like" evidence="7">
    <location>
        <begin position="5"/>
        <end position="83"/>
    </location>
</feature>
<keyword evidence="1" id="KW-0808">Transferase</keyword>
<dbReference type="PANTHER" id="PTHR34072">
    <property type="entry name" value="ENZYMATIC POLYPROTEIN-RELATED"/>
    <property type="match status" value="1"/>
</dbReference>
<comment type="caution">
    <text evidence="8">The sequence shown here is derived from an EMBL/GenBank/DDBJ whole genome shotgun (WGS) entry which is preliminary data.</text>
</comment>
<keyword evidence="4" id="KW-0255">Endonuclease</keyword>
<dbReference type="GO" id="GO:0004519">
    <property type="term" value="F:endonuclease activity"/>
    <property type="evidence" value="ECO:0007669"/>
    <property type="project" value="UniProtKB-KW"/>
</dbReference>
<dbReference type="OrthoDB" id="3250101at2759"/>
<sequence length="290" mass="33799">MKDPGKHPISFDSSKLLQDYLNYEVHDKELLGIVWALKCWNAFLLSFSHSFEVLTDHSYLQYFICSKVLTPHQAFSAEFLFEFHFTITYFPGRLSTQPDALSHQDNIYLERGVDFIDNNHQIFHQILKKDGIQESKFLSIKVDMLTDLVDQIQKGVWQDKGNKKLLKKLARGESVTDYFLEPQEMLLLLKDKVAILRNQELQLHILKSIMTCQWLAIQARGRPSRSSRGNSIGWQESNHKALCVLMSEMFKQQEHSPQEFWITQASSNSIWSLEFLINGLYHSIAIFQQL</sequence>
<keyword evidence="6" id="KW-0695">RNA-directed DNA polymerase</keyword>
<keyword evidence="3" id="KW-0540">Nuclease</keyword>
<evidence type="ECO:0000256" key="2">
    <source>
        <dbReference type="ARBA" id="ARBA00022695"/>
    </source>
</evidence>
<dbReference type="GO" id="GO:0003964">
    <property type="term" value="F:RNA-directed DNA polymerase activity"/>
    <property type="evidence" value="ECO:0007669"/>
    <property type="project" value="UniProtKB-KW"/>
</dbReference>
<evidence type="ECO:0000256" key="5">
    <source>
        <dbReference type="ARBA" id="ARBA00022801"/>
    </source>
</evidence>
<keyword evidence="9" id="KW-1185">Reference proteome</keyword>
<dbReference type="EMBL" id="AVOT02005417">
    <property type="protein sequence ID" value="MBW0478999.1"/>
    <property type="molecule type" value="Genomic_DNA"/>
</dbReference>
<proteinExistence type="predicted"/>
<evidence type="ECO:0000256" key="3">
    <source>
        <dbReference type="ARBA" id="ARBA00022722"/>
    </source>
</evidence>
<keyword evidence="5" id="KW-0378">Hydrolase</keyword>
<evidence type="ECO:0000256" key="4">
    <source>
        <dbReference type="ARBA" id="ARBA00022759"/>
    </source>
</evidence>
<gene>
    <name evidence="8" type="ORF">O181_018714</name>
</gene>
<dbReference type="SUPFAM" id="SSF56672">
    <property type="entry name" value="DNA/RNA polymerases"/>
    <property type="match status" value="1"/>
</dbReference>
<dbReference type="InterPro" id="IPR041373">
    <property type="entry name" value="RT_RNaseH"/>
</dbReference>
<reference evidence="8" key="1">
    <citation type="submission" date="2021-03" db="EMBL/GenBank/DDBJ databases">
        <title>Draft genome sequence of rust myrtle Austropuccinia psidii MF-1, a brazilian biotype.</title>
        <authorList>
            <person name="Quecine M.C."/>
            <person name="Pachon D.M.R."/>
            <person name="Bonatelli M.L."/>
            <person name="Correr F.H."/>
            <person name="Franceschini L.M."/>
            <person name="Leite T.F."/>
            <person name="Margarido G.R.A."/>
            <person name="Almeida C.A."/>
            <person name="Ferrarezi J.A."/>
            <person name="Labate C.A."/>
        </authorList>
    </citation>
    <scope>NUCLEOTIDE SEQUENCE</scope>
    <source>
        <strain evidence="8">MF-1</strain>
    </source>
</reference>
<evidence type="ECO:0000256" key="1">
    <source>
        <dbReference type="ARBA" id="ARBA00022679"/>
    </source>
</evidence>
<dbReference type="Pfam" id="PF17917">
    <property type="entry name" value="RT_RNaseH"/>
    <property type="match status" value="1"/>
</dbReference>
<dbReference type="Proteomes" id="UP000765509">
    <property type="component" value="Unassembled WGS sequence"/>
</dbReference>
<evidence type="ECO:0000313" key="8">
    <source>
        <dbReference type="EMBL" id="MBW0478999.1"/>
    </source>
</evidence>
<keyword evidence="2" id="KW-0548">Nucleotidyltransferase</keyword>
<name>A0A9Q3C873_9BASI</name>
<dbReference type="InterPro" id="IPR043502">
    <property type="entry name" value="DNA/RNA_pol_sf"/>
</dbReference>
<accession>A0A9Q3C873</accession>
<evidence type="ECO:0000256" key="6">
    <source>
        <dbReference type="ARBA" id="ARBA00022918"/>
    </source>
</evidence>
<dbReference type="PANTHER" id="PTHR34072:SF52">
    <property type="entry name" value="RIBONUCLEASE H"/>
    <property type="match status" value="1"/>
</dbReference>
<protein>
    <recommendedName>
        <fullName evidence="7">Reverse transcriptase RNase H-like domain-containing protein</fullName>
    </recommendedName>
</protein>
<organism evidence="8 9">
    <name type="scientific">Austropuccinia psidii MF-1</name>
    <dbReference type="NCBI Taxonomy" id="1389203"/>
    <lineage>
        <taxon>Eukaryota</taxon>
        <taxon>Fungi</taxon>
        <taxon>Dikarya</taxon>
        <taxon>Basidiomycota</taxon>
        <taxon>Pucciniomycotina</taxon>
        <taxon>Pucciniomycetes</taxon>
        <taxon>Pucciniales</taxon>
        <taxon>Sphaerophragmiaceae</taxon>
        <taxon>Austropuccinia</taxon>
    </lineage>
</organism>
<dbReference type="AlphaFoldDB" id="A0A9Q3C873"/>
<evidence type="ECO:0000259" key="7">
    <source>
        <dbReference type="Pfam" id="PF17917"/>
    </source>
</evidence>
<dbReference type="GO" id="GO:0016787">
    <property type="term" value="F:hydrolase activity"/>
    <property type="evidence" value="ECO:0007669"/>
    <property type="project" value="UniProtKB-KW"/>
</dbReference>